<feature type="region of interest" description="Disordered" evidence="5">
    <location>
        <begin position="194"/>
        <end position="221"/>
    </location>
</feature>
<protein>
    <recommendedName>
        <fullName evidence="6">BHLH domain-containing protein</fullName>
    </recommendedName>
</protein>
<keyword evidence="3" id="KW-0804">Transcription</keyword>
<accession>A0ABD3A5C4</accession>
<dbReference type="InterPro" id="IPR011598">
    <property type="entry name" value="bHLH_dom"/>
</dbReference>
<evidence type="ECO:0000256" key="2">
    <source>
        <dbReference type="ARBA" id="ARBA00023015"/>
    </source>
</evidence>
<evidence type="ECO:0000259" key="6">
    <source>
        <dbReference type="PROSITE" id="PS50888"/>
    </source>
</evidence>
<evidence type="ECO:0000256" key="1">
    <source>
        <dbReference type="ARBA" id="ARBA00004123"/>
    </source>
</evidence>
<dbReference type="InterPro" id="IPR036638">
    <property type="entry name" value="HLH_DNA-bd_sf"/>
</dbReference>
<dbReference type="Proteomes" id="UP001630127">
    <property type="component" value="Unassembled WGS sequence"/>
</dbReference>
<dbReference type="AlphaFoldDB" id="A0ABD3A5C4"/>
<dbReference type="SUPFAM" id="SSF47459">
    <property type="entry name" value="HLH, helix-loop-helix DNA-binding domain"/>
    <property type="match status" value="1"/>
</dbReference>
<dbReference type="PANTHER" id="PTHR45959:SF2">
    <property type="entry name" value="BHLH TRANSCRIPTION FACTOR"/>
    <property type="match status" value="1"/>
</dbReference>
<name>A0ABD3A5C4_9GENT</name>
<dbReference type="SMART" id="SM00353">
    <property type="entry name" value="HLH"/>
    <property type="match status" value="1"/>
</dbReference>
<gene>
    <name evidence="7" type="ORF">ACH5RR_011592</name>
</gene>
<keyword evidence="8" id="KW-1185">Reference proteome</keyword>
<dbReference type="PANTHER" id="PTHR45959">
    <property type="entry name" value="BHLH TRANSCRIPTION FACTOR"/>
    <property type="match status" value="1"/>
</dbReference>
<feature type="region of interest" description="Disordered" evidence="5">
    <location>
        <begin position="66"/>
        <end position="85"/>
    </location>
</feature>
<evidence type="ECO:0000256" key="5">
    <source>
        <dbReference type="SAM" id="MobiDB-lite"/>
    </source>
</evidence>
<reference evidence="7 8" key="1">
    <citation type="submission" date="2024-11" db="EMBL/GenBank/DDBJ databases">
        <title>A near-complete genome assembly of Cinchona calisaya.</title>
        <authorList>
            <person name="Lian D.C."/>
            <person name="Zhao X.W."/>
            <person name="Wei L."/>
        </authorList>
    </citation>
    <scope>NUCLEOTIDE SEQUENCE [LARGE SCALE GENOMIC DNA]</scope>
    <source>
        <tissue evidence="7">Nenye</tissue>
    </source>
</reference>
<organism evidence="7 8">
    <name type="scientific">Cinchona calisaya</name>
    <dbReference type="NCBI Taxonomy" id="153742"/>
    <lineage>
        <taxon>Eukaryota</taxon>
        <taxon>Viridiplantae</taxon>
        <taxon>Streptophyta</taxon>
        <taxon>Embryophyta</taxon>
        <taxon>Tracheophyta</taxon>
        <taxon>Spermatophyta</taxon>
        <taxon>Magnoliopsida</taxon>
        <taxon>eudicotyledons</taxon>
        <taxon>Gunneridae</taxon>
        <taxon>Pentapetalae</taxon>
        <taxon>asterids</taxon>
        <taxon>lamiids</taxon>
        <taxon>Gentianales</taxon>
        <taxon>Rubiaceae</taxon>
        <taxon>Cinchonoideae</taxon>
        <taxon>Cinchoneae</taxon>
        <taxon>Cinchona</taxon>
    </lineage>
</organism>
<evidence type="ECO:0000256" key="4">
    <source>
        <dbReference type="ARBA" id="ARBA00023242"/>
    </source>
</evidence>
<dbReference type="PROSITE" id="PS50888">
    <property type="entry name" value="BHLH"/>
    <property type="match status" value="1"/>
</dbReference>
<proteinExistence type="predicted"/>
<keyword evidence="4" id="KW-0539">Nucleus</keyword>
<dbReference type="GO" id="GO:0005634">
    <property type="term" value="C:nucleus"/>
    <property type="evidence" value="ECO:0007669"/>
    <property type="project" value="UniProtKB-SubCell"/>
</dbReference>
<dbReference type="InterPro" id="IPR052610">
    <property type="entry name" value="bHLH_transcription_regulator"/>
</dbReference>
<evidence type="ECO:0000256" key="3">
    <source>
        <dbReference type="ARBA" id="ARBA00023163"/>
    </source>
</evidence>
<comment type="subcellular location">
    <subcellularLocation>
        <location evidence="1">Nucleus</location>
    </subcellularLocation>
</comment>
<dbReference type="Gene3D" id="4.10.280.10">
    <property type="entry name" value="Helix-loop-helix DNA-binding domain"/>
    <property type="match status" value="1"/>
</dbReference>
<keyword evidence="2" id="KW-0805">Transcription regulation</keyword>
<comment type="caution">
    <text evidence="7">The sequence shown here is derived from an EMBL/GenBank/DDBJ whole genome shotgun (WGS) entry which is preliminary data.</text>
</comment>
<dbReference type="EMBL" id="JBJUIK010000005">
    <property type="protein sequence ID" value="KAL3526936.1"/>
    <property type="molecule type" value="Genomic_DNA"/>
</dbReference>
<sequence length="315" mass="35194">MDYSQAKLFSESETNMEDHPAQNHEWRMKSTHLSAMQLKSVNYDGSSYTSGQNTIHKASSSASTNMISFGNSKSSPRTANQQNGCPKFTVKDEAEEMLPLGNNISFSSPPISQTSIEELGRTMGYDEQGKRRGGSGSRTCLQAQEHVLAERKRREQLTRQFIALSSLIPGLEKLDKSSILGGAIKYIKEIEEEKKRKNEDSTVSPKKHRLSSYDDTSSSDENFDSFSLDSSDLKIEVRISDENVVFIIDCKEHKGITEEISRETNKHHLRVISTSSMPLGNSKILITILAQMDEGFSVTAKDLANNIRMSILNLM</sequence>
<feature type="compositionally biased region" description="Polar residues" evidence="5">
    <location>
        <begin position="66"/>
        <end position="84"/>
    </location>
</feature>
<evidence type="ECO:0000313" key="7">
    <source>
        <dbReference type="EMBL" id="KAL3526936.1"/>
    </source>
</evidence>
<feature type="region of interest" description="Disordered" evidence="5">
    <location>
        <begin position="1"/>
        <end position="22"/>
    </location>
</feature>
<dbReference type="Pfam" id="PF00010">
    <property type="entry name" value="HLH"/>
    <property type="match status" value="1"/>
</dbReference>
<feature type="domain" description="BHLH" evidence="6">
    <location>
        <begin position="141"/>
        <end position="190"/>
    </location>
</feature>
<evidence type="ECO:0000313" key="8">
    <source>
        <dbReference type="Proteomes" id="UP001630127"/>
    </source>
</evidence>